<dbReference type="RefSeq" id="XP_024336765.1">
    <property type="nucleotide sequence ID" value="XM_024486309.1"/>
</dbReference>
<sequence>MSSPYSLDRKGLLNCPGISPASKKITEDIIRYDADEHHCIYRAPSIHNHLSHHLLAVYDLGGRPSILQNIEKRRQTMQRPILLDPSDKDIILTDENWTQYLDNPNAYYGFVKFFSTSIRNHGVAATLEQYIFSDRARDEGKMIIRTYGIEFGHDQLVATGLAMGAVTKPFPAVLFHYDNPPAGDVVTNDSRPRNRQPSRGPSLLALLKDIYDSSQLAPVMPYDREKTIYDNLRDFMASDRPRETRRIISRYFVDYSSGEVEYETKPELLMSYSETPRPPVRVSTTPDPTCLGDPANDADYHPWPDIIAAALPFPDAHLPKTLRTLVYAAQQYGDAAPGNAIGAFVAGRPSDKLVETHTGTAQMDGTIFVRAAGMMMDYMGWATYGQKPRTDWDRSGLGWDDAWNDVAASIGELHPIESDSPIDGQNCSEDAESKKV</sequence>
<dbReference type="Pfam" id="PF14027">
    <property type="entry name" value="Questin_oxidase"/>
    <property type="match status" value="1"/>
</dbReference>
<proteinExistence type="predicted"/>
<dbReference type="STRING" id="670580.A0A1X6MUA7"/>
<dbReference type="PANTHER" id="PTHR35870:SF1">
    <property type="entry name" value="PROTEIN, PUTATIVE (AFU_ORTHOLOGUE AFUA_5G03330)-RELATED"/>
    <property type="match status" value="1"/>
</dbReference>
<feature type="region of interest" description="Disordered" evidence="2">
    <location>
        <begin position="414"/>
        <end position="436"/>
    </location>
</feature>
<organism evidence="3 4">
    <name type="scientific">Postia placenta MAD-698-R-SB12</name>
    <dbReference type="NCBI Taxonomy" id="670580"/>
    <lineage>
        <taxon>Eukaryota</taxon>
        <taxon>Fungi</taxon>
        <taxon>Dikarya</taxon>
        <taxon>Basidiomycota</taxon>
        <taxon>Agaricomycotina</taxon>
        <taxon>Agaricomycetes</taxon>
        <taxon>Polyporales</taxon>
        <taxon>Adustoporiaceae</taxon>
        <taxon>Rhodonia</taxon>
    </lineage>
</organism>
<protein>
    <submittedName>
        <fullName evidence="3">Uncharacterized protein</fullName>
    </submittedName>
</protein>
<evidence type="ECO:0000313" key="3">
    <source>
        <dbReference type="EMBL" id="OSX59971.1"/>
    </source>
</evidence>
<accession>A0A1X6MUA7</accession>
<dbReference type="Proteomes" id="UP000194127">
    <property type="component" value="Unassembled WGS sequence"/>
</dbReference>
<evidence type="ECO:0000256" key="2">
    <source>
        <dbReference type="SAM" id="MobiDB-lite"/>
    </source>
</evidence>
<dbReference type="EMBL" id="KZ110601">
    <property type="protein sequence ID" value="OSX59971.1"/>
    <property type="molecule type" value="Genomic_DNA"/>
</dbReference>
<dbReference type="GeneID" id="36331258"/>
<name>A0A1X6MUA7_9APHY</name>
<evidence type="ECO:0000256" key="1">
    <source>
        <dbReference type="ARBA" id="ARBA00023002"/>
    </source>
</evidence>
<dbReference type="GO" id="GO:0016491">
    <property type="term" value="F:oxidoreductase activity"/>
    <property type="evidence" value="ECO:0007669"/>
    <property type="project" value="UniProtKB-KW"/>
</dbReference>
<keyword evidence="1" id="KW-0560">Oxidoreductase</keyword>
<evidence type="ECO:0000313" key="4">
    <source>
        <dbReference type="Proteomes" id="UP000194127"/>
    </source>
</evidence>
<reference evidence="3 4" key="1">
    <citation type="submission" date="2017-04" db="EMBL/GenBank/DDBJ databases">
        <title>Genome Sequence of the Model Brown-Rot Fungus Postia placenta SB12.</title>
        <authorList>
            <consortium name="DOE Joint Genome Institute"/>
            <person name="Gaskell J."/>
            <person name="Kersten P."/>
            <person name="Larrondo L.F."/>
            <person name="Canessa P."/>
            <person name="Martinez D."/>
            <person name="Hibbett D."/>
            <person name="Schmoll M."/>
            <person name="Kubicek C.P."/>
            <person name="Martinez A.T."/>
            <person name="Yadav J."/>
            <person name="Master E."/>
            <person name="Magnuson J.K."/>
            <person name="James T."/>
            <person name="Yaver D."/>
            <person name="Berka R."/>
            <person name="Labutti K."/>
            <person name="Lipzen A."/>
            <person name="Aerts A."/>
            <person name="Barry K."/>
            <person name="Henrissat B."/>
            <person name="Blanchette R."/>
            <person name="Grigoriev I."/>
            <person name="Cullen D."/>
        </authorList>
    </citation>
    <scope>NUCLEOTIDE SEQUENCE [LARGE SCALE GENOMIC DNA]</scope>
    <source>
        <strain evidence="3 4">MAD-698-R-SB12</strain>
    </source>
</reference>
<dbReference type="InterPro" id="IPR025337">
    <property type="entry name" value="Questin_oxidase-like"/>
</dbReference>
<dbReference type="AlphaFoldDB" id="A0A1X6MUA7"/>
<dbReference type="PANTHER" id="PTHR35870">
    <property type="entry name" value="PROTEIN, PUTATIVE (AFU_ORTHOLOGUE AFUA_5G03330)-RELATED"/>
    <property type="match status" value="1"/>
</dbReference>
<dbReference type="OrthoDB" id="10004862at2759"/>
<keyword evidence="4" id="KW-1185">Reference proteome</keyword>
<gene>
    <name evidence="3" type="ORF">POSPLADRAFT_1149476</name>
</gene>